<dbReference type="EMBL" id="JAAVLW010000003">
    <property type="protein sequence ID" value="NOJ47053.1"/>
    <property type="molecule type" value="Genomic_DNA"/>
</dbReference>
<evidence type="ECO:0000313" key="1">
    <source>
        <dbReference type="EMBL" id="NOJ47053.1"/>
    </source>
</evidence>
<sequence>MRKRVDIDSTHSLAIVKKIGERLRASLKEDRELPVNFREQIELLRQSEIEAQANAARPSRGDKP</sequence>
<comment type="caution">
    <text evidence="1">The sequence shown here is derived from an EMBL/GenBank/DDBJ whole genome shotgun (WGS) entry which is preliminary data.</text>
</comment>
<name>A0A7Y4M1V1_9BRAD</name>
<dbReference type="Proteomes" id="UP000528734">
    <property type="component" value="Unassembled WGS sequence"/>
</dbReference>
<gene>
    <name evidence="1" type="ORF">HCN50_12480</name>
</gene>
<dbReference type="RefSeq" id="WP_171709912.1">
    <property type="nucleotide sequence ID" value="NZ_JAAVLW010000003.1"/>
</dbReference>
<evidence type="ECO:0000313" key="2">
    <source>
        <dbReference type="Proteomes" id="UP000528734"/>
    </source>
</evidence>
<reference evidence="1 2" key="1">
    <citation type="submission" date="2020-03" db="EMBL/GenBank/DDBJ databases">
        <title>Bradyrhizobium diversity isolated from nodules of Muelleranthus trifoliolatus.</title>
        <authorList>
            <person name="Klepa M."/>
            <person name="Helene L."/>
            <person name="Hungria M."/>
        </authorList>
    </citation>
    <scope>NUCLEOTIDE SEQUENCE [LARGE SCALE GENOMIC DNA]</scope>
    <source>
        <strain evidence="1 2">WSM 1744</strain>
    </source>
</reference>
<proteinExistence type="predicted"/>
<organism evidence="1 2">
    <name type="scientific">Bradyrhizobium archetypum</name>
    <dbReference type="NCBI Taxonomy" id="2721160"/>
    <lineage>
        <taxon>Bacteria</taxon>
        <taxon>Pseudomonadati</taxon>
        <taxon>Pseudomonadota</taxon>
        <taxon>Alphaproteobacteria</taxon>
        <taxon>Hyphomicrobiales</taxon>
        <taxon>Nitrobacteraceae</taxon>
        <taxon>Bradyrhizobium</taxon>
    </lineage>
</organism>
<keyword evidence="2" id="KW-1185">Reference proteome</keyword>
<protein>
    <submittedName>
        <fullName evidence="1">Uncharacterized protein</fullName>
    </submittedName>
</protein>
<accession>A0A7Y4M1V1</accession>
<dbReference type="AlphaFoldDB" id="A0A7Y4M1V1"/>